<keyword evidence="3" id="KW-1185">Reference proteome</keyword>
<proteinExistence type="predicted"/>
<dbReference type="AlphaFoldDB" id="A0AAV4HZ80"/>
<dbReference type="EMBL" id="BMAT01012950">
    <property type="protein sequence ID" value="GFS02512.1"/>
    <property type="molecule type" value="Genomic_DNA"/>
</dbReference>
<protein>
    <submittedName>
        <fullName evidence="2">Armadillo repeat-containing protein 4</fullName>
    </submittedName>
</protein>
<accession>A0AAV4HZ80</accession>
<evidence type="ECO:0000313" key="2">
    <source>
        <dbReference type="EMBL" id="GFS02512.1"/>
    </source>
</evidence>
<dbReference type="PANTHER" id="PTHR46241">
    <property type="entry name" value="ARMADILLO REPEAT-CONTAINING PROTEIN 4 ARMC4"/>
    <property type="match status" value="1"/>
</dbReference>
<feature type="compositionally biased region" description="Basic and acidic residues" evidence="1">
    <location>
        <begin position="336"/>
        <end position="353"/>
    </location>
</feature>
<reference evidence="2 3" key="1">
    <citation type="journal article" date="2021" name="Elife">
        <title>Chloroplast acquisition without the gene transfer in kleptoplastic sea slugs, Plakobranchus ocellatus.</title>
        <authorList>
            <person name="Maeda T."/>
            <person name="Takahashi S."/>
            <person name="Yoshida T."/>
            <person name="Shimamura S."/>
            <person name="Takaki Y."/>
            <person name="Nagai Y."/>
            <person name="Toyoda A."/>
            <person name="Suzuki Y."/>
            <person name="Arimoto A."/>
            <person name="Ishii H."/>
            <person name="Satoh N."/>
            <person name="Nishiyama T."/>
            <person name="Hasebe M."/>
            <person name="Maruyama T."/>
            <person name="Minagawa J."/>
            <person name="Obokata J."/>
            <person name="Shigenobu S."/>
        </authorList>
    </citation>
    <scope>NUCLEOTIDE SEQUENCE [LARGE SCALE GENOMIC DNA]</scope>
</reference>
<gene>
    <name evidence="2" type="ORF">ElyMa_006446900</name>
</gene>
<feature type="compositionally biased region" description="Polar residues" evidence="1">
    <location>
        <begin position="326"/>
        <end position="335"/>
    </location>
</feature>
<feature type="region of interest" description="Disordered" evidence="1">
    <location>
        <begin position="314"/>
        <end position="353"/>
    </location>
</feature>
<name>A0AAV4HZ80_9GAST</name>
<organism evidence="2 3">
    <name type="scientific">Elysia marginata</name>
    <dbReference type="NCBI Taxonomy" id="1093978"/>
    <lineage>
        <taxon>Eukaryota</taxon>
        <taxon>Metazoa</taxon>
        <taxon>Spiralia</taxon>
        <taxon>Lophotrochozoa</taxon>
        <taxon>Mollusca</taxon>
        <taxon>Gastropoda</taxon>
        <taxon>Heterobranchia</taxon>
        <taxon>Euthyneura</taxon>
        <taxon>Panpulmonata</taxon>
        <taxon>Sacoglossa</taxon>
        <taxon>Placobranchoidea</taxon>
        <taxon>Plakobranchidae</taxon>
        <taxon>Elysia</taxon>
    </lineage>
</organism>
<evidence type="ECO:0000313" key="3">
    <source>
        <dbReference type="Proteomes" id="UP000762676"/>
    </source>
</evidence>
<evidence type="ECO:0000256" key="1">
    <source>
        <dbReference type="SAM" id="MobiDB-lite"/>
    </source>
</evidence>
<dbReference type="PANTHER" id="PTHR46241:SF1">
    <property type="entry name" value="OUTER DYNEIN ARM-DOCKING COMPLEX SUBUNIT 2"/>
    <property type="match status" value="1"/>
</dbReference>
<dbReference type="Proteomes" id="UP000762676">
    <property type="component" value="Unassembled WGS sequence"/>
</dbReference>
<sequence length="382" mass="43306">MGQTLQRAAQWTTATDGQSGKLEFSTLNEDLLNTVLNFAEGPSGKSPEEGKLVFKKPLTWTTALKPSAFSGSGYIEKGTSVVSEATSSKDDRPLLELSGNKLSVLSLEQAENVLRVAGERKMVELRACLEENKDPVANMLGDRFATVDGADNSIFRYHEEITKEIELLSKQIVDGEVSVLKQVSGEDDNRYALQFINYFGENYVYQNGCRAQPWRQLNGDICYLVIKCFDADQPLYVTANTSGYYLNKGPSKEKSGQLDYERPDSDTYRELVTMIKAKSPHFAEMISKQEFNVKQTKDRDFHLAVTQDDDQDLENTARSEHHHQHQYQNKDQTQQGDKDRKKTQPTRTKLEPSLKWKNLSLDEEQRSYAPDYSTIIFPVTLN</sequence>
<comment type="caution">
    <text evidence="2">The sequence shown here is derived from an EMBL/GenBank/DDBJ whole genome shotgun (WGS) entry which is preliminary data.</text>
</comment>